<accession>A0A1G4TVX1</accession>
<organism evidence="1 2">
    <name type="scientific">Paenibacillus tianmuensis</name>
    <dbReference type="NCBI Taxonomy" id="624147"/>
    <lineage>
        <taxon>Bacteria</taxon>
        <taxon>Bacillati</taxon>
        <taxon>Bacillota</taxon>
        <taxon>Bacilli</taxon>
        <taxon>Bacillales</taxon>
        <taxon>Paenibacillaceae</taxon>
        <taxon>Paenibacillus</taxon>
    </lineage>
</organism>
<protein>
    <recommendedName>
        <fullName evidence="3">Glycerophosphoryl diester phosphodiesterase</fullName>
    </recommendedName>
</protein>
<sequence length="195" mass="23172">MEFIAHRVNTIEELVKTPSHYGLEIDLRDYAGRLIVQHDPFVDGVDFEEYLKHYNHKTLILNIKSERIEHKVLELVRKYNVTDYFFLDSSFPMIYLLSNLGEKKIALRYSEFEGLDTILNMQGKVEWVWVDCFTKLPITSETYKMMKEAGFKLCLVSPELQGKPELINEYREFLLNEKITFDAICTKLYNIDRWK</sequence>
<dbReference type="OrthoDB" id="9810159at2"/>
<name>A0A1G4TVX1_9BACL</name>
<dbReference type="GO" id="GO:0008081">
    <property type="term" value="F:phosphoric diester hydrolase activity"/>
    <property type="evidence" value="ECO:0007669"/>
    <property type="project" value="InterPro"/>
</dbReference>
<dbReference type="InterPro" id="IPR017946">
    <property type="entry name" value="PLC-like_Pdiesterase_TIM-brl"/>
</dbReference>
<dbReference type="GO" id="GO:0006629">
    <property type="term" value="P:lipid metabolic process"/>
    <property type="evidence" value="ECO:0007669"/>
    <property type="project" value="InterPro"/>
</dbReference>
<reference evidence="2" key="1">
    <citation type="submission" date="2016-10" db="EMBL/GenBank/DDBJ databases">
        <authorList>
            <person name="Varghese N."/>
            <person name="Submissions S."/>
        </authorList>
    </citation>
    <scope>NUCLEOTIDE SEQUENCE [LARGE SCALE GENOMIC DNA]</scope>
    <source>
        <strain evidence="2">CGMCC 1.8946</strain>
    </source>
</reference>
<dbReference type="EMBL" id="FMTT01000072">
    <property type="protein sequence ID" value="SCW85520.1"/>
    <property type="molecule type" value="Genomic_DNA"/>
</dbReference>
<dbReference type="STRING" id="624147.SAMN04487970_107212"/>
<dbReference type="CDD" id="cd08584">
    <property type="entry name" value="PI-PLCc_GDPD_SF_unchar2"/>
    <property type="match status" value="1"/>
</dbReference>
<evidence type="ECO:0000313" key="1">
    <source>
        <dbReference type="EMBL" id="SCW85520.1"/>
    </source>
</evidence>
<evidence type="ECO:0000313" key="2">
    <source>
        <dbReference type="Proteomes" id="UP000198601"/>
    </source>
</evidence>
<proteinExistence type="predicted"/>
<dbReference type="Proteomes" id="UP000198601">
    <property type="component" value="Unassembled WGS sequence"/>
</dbReference>
<dbReference type="AlphaFoldDB" id="A0A1G4TVX1"/>
<evidence type="ECO:0008006" key="3">
    <source>
        <dbReference type="Google" id="ProtNLM"/>
    </source>
</evidence>
<keyword evidence="2" id="KW-1185">Reference proteome</keyword>
<gene>
    <name evidence="1" type="ORF">SAMN04487970_107212</name>
</gene>
<dbReference type="RefSeq" id="WP_090676996.1">
    <property type="nucleotide sequence ID" value="NZ_FMTT01000072.1"/>
</dbReference>
<dbReference type="SUPFAM" id="SSF51695">
    <property type="entry name" value="PLC-like phosphodiesterases"/>
    <property type="match status" value="1"/>
</dbReference>